<feature type="signal peptide" evidence="1">
    <location>
        <begin position="1"/>
        <end position="21"/>
    </location>
</feature>
<organism evidence="2 3">
    <name type="scientific">endosymbiont of Galathealinum brachiosum</name>
    <dbReference type="NCBI Taxonomy" id="2200906"/>
    <lineage>
        <taxon>Bacteria</taxon>
        <taxon>Pseudomonadati</taxon>
        <taxon>Pseudomonadota</taxon>
        <taxon>Gammaproteobacteria</taxon>
        <taxon>sulfur-oxidizing symbionts</taxon>
    </lineage>
</organism>
<name>A0A370DPP8_9GAMM</name>
<reference evidence="2 3" key="1">
    <citation type="journal article" date="2018" name="ISME J.">
        <title>Endosymbiont genomes yield clues of tubeworm success.</title>
        <authorList>
            <person name="Li Y."/>
            <person name="Liles M.R."/>
            <person name="Halanych K.M."/>
        </authorList>
    </citation>
    <scope>NUCLEOTIDE SEQUENCE [LARGE SCALE GENOMIC DNA]</scope>
    <source>
        <strain evidence="2">A1464</strain>
    </source>
</reference>
<sequence>MKIPYLSLVFSFALLFGCSTAPKEVPTDHLESGPNIERHTGKVTNIREVKKKASLGKQFEGAFIGALIGGQIGGGSASAIMGTSGAFIGSAYMDEKHGEVVDRLILTADSGKEYDCLVHGHDFKVNDNVIFTLVEGHVSAIIHTKIKK</sequence>
<proteinExistence type="predicted"/>
<dbReference type="AlphaFoldDB" id="A0A370DPP8"/>
<evidence type="ECO:0000313" key="2">
    <source>
        <dbReference type="EMBL" id="RDH86106.1"/>
    </source>
</evidence>
<gene>
    <name evidence="2" type="ORF">DIZ80_01150</name>
</gene>
<evidence type="ECO:0000313" key="3">
    <source>
        <dbReference type="Proteomes" id="UP000254266"/>
    </source>
</evidence>
<evidence type="ECO:0008006" key="4">
    <source>
        <dbReference type="Google" id="ProtNLM"/>
    </source>
</evidence>
<dbReference type="Proteomes" id="UP000254266">
    <property type="component" value="Unassembled WGS sequence"/>
</dbReference>
<evidence type="ECO:0000256" key="1">
    <source>
        <dbReference type="SAM" id="SignalP"/>
    </source>
</evidence>
<dbReference type="PROSITE" id="PS51257">
    <property type="entry name" value="PROKAR_LIPOPROTEIN"/>
    <property type="match status" value="1"/>
</dbReference>
<feature type="chain" id="PRO_5016720410" description="Glycine zipper 2TM domain-containing protein" evidence="1">
    <location>
        <begin position="22"/>
        <end position="148"/>
    </location>
</feature>
<keyword evidence="1" id="KW-0732">Signal</keyword>
<comment type="caution">
    <text evidence="2">The sequence shown here is derived from an EMBL/GenBank/DDBJ whole genome shotgun (WGS) entry which is preliminary data.</text>
</comment>
<accession>A0A370DPP8</accession>
<keyword evidence="3" id="KW-1185">Reference proteome</keyword>
<protein>
    <recommendedName>
        <fullName evidence="4">Glycine zipper 2TM domain-containing protein</fullName>
    </recommendedName>
</protein>
<dbReference type="EMBL" id="QFXC01000002">
    <property type="protein sequence ID" value="RDH86106.1"/>
    <property type="molecule type" value="Genomic_DNA"/>
</dbReference>